<accession>A0A444J4Y2</accession>
<evidence type="ECO:0000313" key="1">
    <source>
        <dbReference type="EMBL" id="RWX48129.1"/>
    </source>
</evidence>
<dbReference type="Proteomes" id="UP000287853">
    <property type="component" value="Unassembled WGS sequence"/>
</dbReference>
<dbReference type="EMBL" id="MTKO01000006">
    <property type="protein sequence ID" value="RWX48129.1"/>
    <property type="molecule type" value="Genomic_DNA"/>
</dbReference>
<comment type="caution">
    <text evidence="1">The sequence shown here is derived from an EMBL/GenBank/DDBJ whole genome shotgun (WGS) entry which is preliminary data.</text>
</comment>
<reference evidence="1 2" key="1">
    <citation type="submission" date="2017-01" db="EMBL/GenBank/DDBJ databases">
        <title>The cable genome- insights into the physiology and evolution of filamentous bacteria capable of sulfide oxidation via long distance electron transfer.</title>
        <authorList>
            <person name="Schreiber L."/>
            <person name="Bjerg J.T."/>
            <person name="Boggild A."/>
            <person name="Van De Vossenberg J."/>
            <person name="Meysman F."/>
            <person name="Nielsen L.P."/>
            <person name="Schramm A."/>
            <person name="Kjeldsen K.U."/>
        </authorList>
    </citation>
    <scope>NUCLEOTIDE SEQUENCE [LARGE SCALE GENOMIC DNA]</scope>
    <source>
        <strain evidence="1">MCF</strain>
    </source>
</reference>
<dbReference type="AlphaFoldDB" id="A0A444J4Y2"/>
<sequence>MTPSTGLSLRRESRKNFLSSAVTEHSALTLLTSSGKRRNPDFCPLSDISNISWILFC</sequence>
<evidence type="ECO:0000313" key="2">
    <source>
        <dbReference type="Proteomes" id="UP000287853"/>
    </source>
</evidence>
<keyword evidence="2" id="KW-1185">Reference proteome</keyword>
<gene>
    <name evidence="1" type="ORF">H206_05305</name>
</gene>
<proteinExistence type="predicted"/>
<protein>
    <submittedName>
        <fullName evidence="1">Uncharacterized protein</fullName>
    </submittedName>
</protein>
<name>A0A444J4Y2_9BACT</name>
<organism evidence="1 2">
    <name type="scientific">Candidatus Electrothrix aarhusensis</name>
    <dbReference type="NCBI Taxonomy" id="1859131"/>
    <lineage>
        <taxon>Bacteria</taxon>
        <taxon>Pseudomonadati</taxon>
        <taxon>Thermodesulfobacteriota</taxon>
        <taxon>Desulfobulbia</taxon>
        <taxon>Desulfobulbales</taxon>
        <taxon>Desulfobulbaceae</taxon>
        <taxon>Candidatus Electrothrix</taxon>
    </lineage>
</organism>